<dbReference type="GO" id="GO:0003682">
    <property type="term" value="F:chromatin binding"/>
    <property type="evidence" value="ECO:0007669"/>
    <property type="project" value="TreeGrafter"/>
</dbReference>
<dbReference type="GO" id="GO:0042585">
    <property type="term" value="C:germinal vesicle"/>
    <property type="evidence" value="ECO:0007669"/>
    <property type="project" value="TreeGrafter"/>
</dbReference>
<keyword evidence="4" id="KW-0539">Nucleus</keyword>
<sequence>MKTTATIITTPSKAHSAPLRKSRDIGSDRNKTTRHPWEDRKALSEEYEGEVSGRESWWRTYIRETPCPGAYDMDAQYWYYDLEKKPNTYRFKSDGRKVDPHPHGKGAILLPGAYDHKDFLSRLERNPTTYGFKTGERDKFDVLNFGRKDKDVNVPPNNYAVEKYMTLTVEKQPSKHSVFKSQSKRFPTIQFKPRDGPAPGNYEYHEVFPPKIAVSSVFKSKTPRFSSSHTRVPGPGAYEKTFQATPNGVLQKMGRQHGLFFSSAFQV</sequence>
<feature type="compositionally biased region" description="Basic and acidic residues" evidence="5">
    <location>
        <begin position="21"/>
        <end position="44"/>
    </location>
</feature>
<dbReference type="GO" id="GO:0001940">
    <property type="term" value="C:male pronucleus"/>
    <property type="evidence" value="ECO:0007669"/>
    <property type="project" value="TreeGrafter"/>
</dbReference>
<dbReference type="GO" id="GO:0005737">
    <property type="term" value="C:cytoplasm"/>
    <property type="evidence" value="ECO:0007669"/>
    <property type="project" value="UniProtKB-SubCell"/>
</dbReference>
<name>A0A9D4QYG9_DREPO</name>
<dbReference type="GO" id="GO:0001939">
    <property type="term" value="C:female pronucleus"/>
    <property type="evidence" value="ECO:0007669"/>
    <property type="project" value="TreeGrafter"/>
</dbReference>
<feature type="region of interest" description="Disordered" evidence="5">
    <location>
        <begin position="1"/>
        <end position="44"/>
    </location>
</feature>
<feature type="compositionally biased region" description="Polar residues" evidence="5">
    <location>
        <begin position="1"/>
        <end position="13"/>
    </location>
</feature>
<evidence type="ECO:0000313" key="7">
    <source>
        <dbReference type="Proteomes" id="UP000828390"/>
    </source>
</evidence>
<dbReference type="GO" id="GO:0044727">
    <property type="term" value="P:epigenetic programing of male pronucleus"/>
    <property type="evidence" value="ECO:0007669"/>
    <property type="project" value="TreeGrafter"/>
</dbReference>
<dbReference type="EMBL" id="JAIWYP010000003">
    <property type="protein sequence ID" value="KAH3846765.1"/>
    <property type="molecule type" value="Genomic_DNA"/>
</dbReference>
<dbReference type="PANTHER" id="PTHR35678">
    <property type="entry name" value="PROTEIN STPG4"/>
    <property type="match status" value="1"/>
</dbReference>
<evidence type="ECO:0000256" key="2">
    <source>
        <dbReference type="ARBA" id="ARBA00004496"/>
    </source>
</evidence>
<dbReference type="PANTHER" id="PTHR35678:SF1">
    <property type="entry name" value="PROTEIN STPG4"/>
    <property type="match status" value="1"/>
</dbReference>
<dbReference type="Proteomes" id="UP000828390">
    <property type="component" value="Unassembled WGS sequence"/>
</dbReference>
<keyword evidence="7" id="KW-1185">Reference proteome</keyword>
<gene>
    <name evidence="6" type="ORF">DPMN_089071</name>
</gene>
<protein>
    <submittedName>
        <fullName evidence="6">Uncharacterized protein</fullName>
    </submittedName>
</protein>
<evidence type="ECO:0000256" key="3">
    <source>
        <dbReference type="ARBA" id="ARBA00022490"/>
    </source>
</evidence>
<comment type="subcellular location">
    <subcellularLocation>
        <location evidence="2">Cytoplasm</location>
    </subcellularLocation>
    <subcellularLocation>
        <location evidence="1">Nucleus</location>
    </subcellularLocation>
</comment>
<evidence type="ECO:0000256" key="1">
    <source>
        <dbReference type="ARBA" id="ARBA00004123"/>
    </source>
</evidence>
<organism evidence="6 7">
    <name type="scientific">Dreissena polymorpha</name>
    <name type="common">Zebra mussel</name>
    <name type="synonym">Mytilus polymorpha</name>
    <dbReference type="NCBI Taxonomy" id="45954"/>
    <lineage>
        <taxon>Eukaryota</taxon>
        <taxon>Metazoa</taxon>
        <taxon>Spiralia</taxon>
        <taxon>Lophotrochozoa</taxon>
        <taxon>Mollusca</taxon>
        <taxon>Bivalvia</taxon>
        <taxon>Autobranchia</taxon>
        <taxon>Heteroconchia</taxon>
        <taxon>Euheterodonta</taxon>
        <taxon>Imparidentia</taxon>
        <taxon>Neoheterodontei</taxon>
        <taxon>Myida</taxon>
        <taxon>Dreissenoidea</taxon>
        <taxon>Dreissenidae</taxon>
        <taxon>Dreissena</taxon>
    </lineage>
</organism>
<reference evidence="6" key="1">
    <citation type="journal article" date="2019" name="bioRxiv">
        <title>The Genome of the Zebra Mussel, Dreissena polymorpha: A Resource for Invasive Species Research.</title>
        <authorList>
            <person name="McCartney M.A."/>
            <person name="Auch B."/>
            <person name="Kono T."/>
            <person name="Mallez S."/>
            <person name="Zhang Y."/>
            <person name="Obille A."/>
            <person name="Becker A."/>
            <person name="Abrahante J.E."/>
            <person name="Garbe J."/>
            <person name="Badalamenti J.P."/>
            <person name="Herman A."/>
            <person name="Mangelson H."/>
            <person name="Liachko I."/>
            <person name="Sullivan S."/>
            <person name="Sone E.D."/>
            <person name="Koren S."/>
            <person name="Silverstein K.A.T."/>
            <person name="Beckman K.B."/>
            <person name="Gohl D.M."/>
        </authorList>
    </citation>
    <scope>NUCLEOTIDE SEQUENCE</scope>
    <source>
        <strain evidence="6">Duluth1</strain>
        <tissue evidence="6">Whole animal</tissue>
    </source>
</reference>
<accession>A0A9D4QYG9</accession>
<comment type="caution">
    <text evidence="6">The sequence shown here is derived from an EMBL/GenBank/DDBJ whole genome shotgun (WGS) entry which is preliminary data.</text>
</comment>
<dbReference type="InterPro" id="IPR010736">
    <property type="entry name" value="SHIPPO-rpt"/>
</dbReference>
<dbReference type="Pfam" id="PF07004">
    <property type="entry name" value="SHIPPO-rpt"/>
    <property type="match status" value="2"/>
</dbReference>
<dbReference type="OrthoDB" id="6228811at2759"/>
<proteinExistence type="predicted"/>
<keyword evidence="3" id="KW-0963">Cytoplasm</keyword>
<dbReference type="AlphaFoldDB" id="A0A9D4QYG9"/>
<evidence type="ECO:0000256" key="4">
    <source>
        <dbReference type="ARBA" id="ARBA00023242"/>
    </source>
</evidence>
<reference evidence="6" key="2">
    <citation type="submission" date="2020-11" db="EMBL/GenBank/DDBJ databases">
        <authorList>
            <person name="McCartney M.A."/>
            <person name="Auch B."/>
            <person name="Kono T."/>
            <person name="Mallez S."/>
            <person name="Becker A."/>
            <person name="Gohl D.M."/>
            <person name="Silverstein K.A.T."/>
            <person name="Koren S."/>
            <person name="Bechman K.B."/>
            <person name="Herman A."/>
            <person name="Abrahante J.E."/>
            <person name="Garbe J."/>
        </authorList>
    </citation>
    <scope>NUCLEOTIDE SEQUENCE</scope>
    <source>
        <strain evidence="6">Duluth1</strain>
        <tissue evidence="6">Whole animal</tissue>
    </source>
</reference>
<dbReference type="GO" id="GO:0042393">
    <property type="term" value="F:histone binding"/>
    <property type="evidence" value="ECO:0007669"/>
    <property type="project" value="TreeGrafter"/>
</dbReference>
<evidence type="ECO:0000313" key="6">
    <source>
        <dbReference type="EMBL" id="KAH3846765.1"/>
    </source>
</evidence>
<evidence type="ECO:0000256" key="5">
    <source>
        <dbReference type="SAM" id="MobiDB-lite"/>
    </source>
</evidence>